<feature type="transmembrane region" description="Helical" evidence="11">
    <location>
        <begin position="38"/>
        <end position="58"/>
    </location>
</feature>
<dbReference type="Pfam" id="PF00001">
    <property type="entry name" value="7tm_1"/>
    <property type="match status" value="1"/>
</dbReference>
<dbReference type="PANTHER" id="PTHR24231">
    <property type="entry name" value="PURINOCEPTOR-RELATED G-PROTEIN COUPLED RECEPTOR"/>
    <property type="match status" value="1"/>
</dbReference>
<evidence type="ECO:0000256" key="10">
    <source>
        <dbReference type="SAM" id="MobiDB-lite"/>
    </source>
</evidence>
<evidence type="ECO:0000256" key="9">
    <source>
        <dbReference type="ARBA" id="ARBA00023224"/>
    </source>
</evidence>
<keyword evidence="7" id="KW-1015">Disulfide bond</keyword>
<gene>
    <name evidence="13" type="ORF">chiPu_0008788</name>
</gene>
<evidence type="ECO:0000256" key="1">
    <source>
        <dbReference type="ARBA" id="ARBA00004651"/>
    </source>
</evidence>
<protein>
    <recommendedName>
        <fullName evidence="12">G-protein coupled receptors family 1 profile domain-containing protein</fullName>
    </recommendedName>
</protein>
<dbReference type="OMA" id="FYISMYC"/>
<dbReference type="PANTHER" id="PTHR24231:SF49">
    <property type="entry name" value="LYSOPHOSPHATIDIC ACID RECEPTOR 6-LIKE"/>
    <property type="match status" value="1"/>
</dbReference>
<keyword evidence="8" id="KW-0675">Receptor</keyword>
<dbReference type="GO" id="GO:0004930">
    <property type="term" value="F:G protein-coupled receptor activity"/>
    <property type="evidence" value="ECO:0007669"/>
    <property type="project" value="UniProtKB-KW"/>
</dbReference>
<keyword evidence="6 11" id="KW-0472">Membrane</keyword>
<feature type="transmembrane region" description="Helical" evidence="11">
    <location>
        <begin position="237"/>
        <end position="256"/>
    </location>
</feature>
<organism evidence="13 14">
    <name type="scientific">Chiloscyllium punctatum</name>
    <name type="common">Brownbanded bambooshark</name>
    <name type="synonym">Hemiscyllium punctatum</name>
    <dbReference type="NCBI Taxonomy" id="137246"/>
    <lineage>
        <taxon>Eukaryota</taxon>
        <taxon>Metazoa</taxon>
        <taxon>Chordata</taxon>
        <taxon>Craniata</taxon>
        <taxon>Vertebrata</taxon>
        <taxon>Chondrichthyes</taxon>
        <taxon>Elasmobranchii</taxon>
        <taxon>Galeomorphii</taxon>
        <taxon>Galeoidea</taxon>
        <taxon>Orectolobiformes</taxon>
        <taxon>Hemiscylliidae</taxon>
        <taxon>Chiloscyllium</taxon>
    </lineage>
</organism>
<dbReference type="EMBL" id="BEZZ01000298">
    <property type="protein sequence ID" value="GCC30340.1"/>
    <property type="molecule type" value="Genomic_DNA"/>
</dbReference>
<keyword evidence="14" id="KW-1185">Reference proteome</keyword>
<reference evidence="13 14" key="1">
    <citation type="journal article" date="2018" name="Nat. Ecol. Evol.">
        <title>Shark genomes provide insights into elasmobranch evolution and the origin of vertebrates.</title>
        <authorList>
            <person name="Hara Y"/>
            <person name="Yamaguchi K"/>
            <person name="Onimaru K"/>
            <person name="Kadota M"/>
            <person name="Koyanagi M"/>
            <person name="Keeley SD"/>
            <person name="Tatsumi K"/>
            <person name="Tanaka K"/>
            <person name="Motone F"/>
            <person name="Kageyama Y"/>
            <person name="Nozu R"/>
            <person name="Adachi N"/>
            <person name="Nishimura O"/>
            <person name="Nakagawa R"/>
            <person name="Tanegashima C"/>
            <person name="Kiyatake I"/>
            <person name="Matsumoto R"/>
            <person name="Murakumo K"/>
            <person name="Nishida K"/>
            <person name="Terakita A"/>
            <person name="Kuratani S"/>
            <person name="Sato K"/>
            <person name="Hyodo S Kuraku.S."/>
        </authorList>
    </citation>
    <scope>NUCLEOTIDE SEQUENCE [LARGE SCALE GENOMIC DNA]</scope>
</reference>
<evidence type="ECO:0000256" key="2">
    <source>
        <dbReference type="ARBA" id="ARBA00022475"/>
    </source>
</evidence>
<feature type="transmembrane region" description="Helical" evidence="11">
    <location>
        <begin position="110"/>
        <end position="128"/>
    </location>
</feature>
<dbReference type="InterPro" id="IPR000276">
    <property type="entry name" value="GPCR_Rhodpsn"/>
</dbReference>
<sequence length="391" mass="44871">MMTTNGVLHENSTITNMTMNGTVCPENHGYKYMVYSTVYSGVFVIGLLSNMLALFVFYRIAKSKNSSTVYLMNLAIADLLFVLSLPLRIVYYLREGDWPFRDFLCRVSTYTFYVSMYCSIFFLTCLSISRFLSTVHHMRHQRIFTFRRCIIACVIIWLFVGVAAAPFLLSGSEAHHGKIKCFEPVIAKSWTRIAKMNYFALTVGFLIPFTIILICYSLMIKYLMGVSWQSRRIKRDIAMIVLVLCVFFICFLPYHMQRTVHLYYLVHHHSDCELENILRKSVVATLCLAVANSCFDPLLYIFVGQGFKTFVRAWLKRKESNVSYSSSSSKLFISAAFIQQGRMLESSAEPIKPTQTLLCEGDELLNEKTQGDNKLSSKTEIGNHFKQNSPQ</sequence>
<evidence type="ECO:0000256" key="6">
    <source>
        <dbReference type="ARBA" id="ARBA00023136"/>
    </source>
</evidence>
<evidence type="ECO:0000313" key="14">
    <source>
        <dbReference type="Proteomes" id="UP000287033"/>
    </source>
</evidence>
<accession>A0A401SJ25</accession>
<feature type="transmembrane region" description="Helical" evidence="11">
    <location>
        <begin position="198"/>
        <end position="216"/>
    </location>
</feature>
<keyword evidence="2" id="KW-1003">Cell membrane</keyword>
<keyword evidence="5" id="KW-0297">G-protein coupled receptor</keyword>
<dbReference type="GO" id="GO:0005886">
    <property type="term" value="C:plasma membrane"/>
    <property type="evidence" value="ECO:0007669"/>
    <property type="project" value="UniProtKB-SubCell"/>
</dbReference>
<evidence type="ECO:0000256" key="4">
    <source>
        <dbReference type="ARBA" id="ARBA00022989"/>
    </source>
</evidence>
<evidence type="ECO:0000256" key="8">
    <source>
        <dbReference type="ARBA" id="ARBA00023170"/>
    </source>
</evidence>
<dbReference type="PRINTS" id="PR01157">
    <property type="entry name" value="P2YPURNOCPTR"/>
</dbReference>
<comment type="caution">
    <text evidence="13">The sequence shown here is derived from an EMBL/GenBank/DDBJ whole genome shotgun (WGS) entry which is preliminary data.</text>
</comment>
<dbReference type="SUPFAM" id="SSF81321">
    <property type="entry name" value="Family A G protein-coupled receptor-like"/>
    <property type="match status" value="1"/>
</dbReference>
<dbReference type="OrthoDB" id="9990906at2759"/>
<evidence type="ECO:0000256" key="3">
    <source>
        <dbReference type="ARBA" id="ARBA00022692"/>
    </source>
</evidence>
<feature type="region of interest" description="Disordered" evidence="10">
    <location>
        <begin position="368"/>
        <end position="391"/>
    </location>
</feature>
<dbReference type="PRINTS" id="PR00237">
    <property type="entry name" value="GPCRRHODOPSN"/>
</dbReference>
<dbReference type="FunFam" id="1.20.1070.10:FF:000017">
    <property type="entry name" value="lysophosphatidic acid receptor 4"/>
    <property type="match status" value="1"/>
</dbReference>
<feature type="transmembrane region" description="Helical" evidence="11">
    <location>
        <begin position="283"/>
        <end position="303"/>
    </location>
</feature>
<feature type="domain" description="G-protein coupled receptors family 1 profile" evidence="12">
    <location>
        <begin position="49"/>
        <end position="300"/>
    </location>
</feature>
<evidence type="ECO:0000313" key="13">
    <source>
        <dbReference type="EMBL" id="GCC30340.1"/>
    </source>
</evidence>
<feature type="transmembrane region" description="Helical" evidence="11">
    <location>
        <begin position="149"/>
        <end position="169"/>
    </location>
</feature>
<dbReference type="Gene3D" id="1.20.1070.10">
    <property type="entry name" value="Rhodopsin 7-helix transmembrane proteins"/>
    <property type="match status" value="1"/>
</dbReference>
<evidence type="ECO:0000256" key="11">
    <source>
        <dbReference type="SAM" id="Phobius"/>
    </source>
</evidence>
<dbReference type="Proteomes" id="UP000287033">
    <property type="component" value="Unassembled WGS sequence"/>
</dbReference>
<evidence type="ECO:0000256" key="7">
    <source>
        <dbReference type="ARBA" id="ARBA00023157"/>
    </source>
</evidence>
<proteinExistence type="predicted"/>
<dbReference type="AlphaFoldDB" id="A0A401SJ25"/>
<evidence type="ECO:0000256" key="5">
    <source>
        <dbReference type="ARBA" id="ARBA00023040"/>
    </source>
</evidence>
<comment type="subcellular location">
    <subcellularLocation>
        <location evidence="1">Cell membrane</location>
        <topology evidence="1">Multi-pass membrane protein</topology>
    </subcellularLocation>
</comment>
<dbReference type="PROSITE" id="PS50262">
    <property type="entry name" value="G_PROTEIN_RECEP_F1_2"/>
    <property type="match status" value="1"/>
</dbReference>
<keyword evidence="3 11" id="KW-0812">Transmembrane</keyword>
<feature type="transmembrane region" description="Helical" evidence="11">
    <location>
        <begin position="70"/>
        <end position="90"/>
    </location>
</feature>
<name>A0A401SJ25_CHIPU</name>
<dbReference type="InterPro" id="IPR017452">
    <property type="entry name" value="GPCR_Rhodpsn_7TM"/>
</dbReference>
<dbReference type="STRING" id="137246.A0A401SJ25"/>
<keyword evidence="4 11" id="KW-1133">Transmembrane helix</keyword>
<evidence type="ECO:0000259" key="12">
    <source>
        <dbReference type="PROSITE" id="PS50262"/>
    </source>
</evidence>
<keyword evidence="9" id="KW-0807">Transducer</keyword>
<feature type="compositionally biased region" description="Basic and acidic residues" evidence="10">
    <location>
        <begin position="368"/>
        <end position="383"/>
    </location>
</feature>